<dbReference type="InterPro" id="IPR050482">
    <property type="entry name" value="Sensor_HK_TwoCompSys"/>
</dbReference>
<dbReference type="SUPFAM" id="SSF55874">
    <property type="entry name" value="ATPase domain of HSP90 chaperone/DNA topoisomerase II/histidine kinase"/>
    <property type="match status" value="1"/>
</dbReference>
<comment type="catalytic activity">
    <reaction evidence="1">
        <text>ATP + protein L-histidine = ADP + protein N-phospho-L-histidine.</text>
        <dbReference type="EC" id="2.7.13.3"/>
    </reaction>
</comment>
<keyword evidence="5" id="KW-0547">Nucleotide-binding</keyword>
<evidence type="ECO:0000256" key="9">
    <source>
        <dbReference type="SAM" id="Phobius"/>
    </source>
</evidence>
<dbReference type="EC" id="2.7.13.3" evidence="2"/>
<dbReference type="CDD" id="cd16917">
    <property type="entry name" value="HATPase_UhpB-NarQ-NarX-like"/>
    <property type="match status" value="1"/>
</dbReference>
<dbReference type="Gene3D" id="1.20.5.1930">
    <property type="match status" value="1"/>
</dbReference>
<evidence type="ECO:0000259" key="10">
    <source>
        <dbReference type="Pfam" id="PF07730"/>
    </source>
</evidence>
<feature type="transmembrane region" description="Helical" evidence="9">
    <location>
        <begin position="12"/>
        <end position="32"/>
    </location>
</feature>
<accession>A0A7W5AAR5</accession>
<evidence type="ECO:0000256" key="5">
    <source>
        <dbReference type="ARBA" id="ARBA00022741"/>
    </source>
</evidence>
<proteinExistence type="predicted"/>
<sequence>MPLNSYDHTHGTAFVIGIVLGVLTAVVTALVVRRRARERAADPSMAAVHRERRRIARELHDVVGHGLVVISMQARRLRTGPTDPEPVATAIDELAQATMTEVRSLVGELRREPDAEETLLGRIHELIARLAAAHLTVTLHTSGTEPRLSVPIRTTALRIVQESLTNAIKHGAGPARISLRFGADVEIEISCPARENQRRGGKGLAGLRERVAEVGGEFAHGRRDGGVFLVHARLPVEPAGVTRIGRTHEHGEREWMEFAS</sequence>
<dbReference type="PANTHER" id="PTHR24421:SF10">
    <property type="entry name" value="NITRATE_NITRITE SENSOR PROTEIN NARQ"/>
    <property type="match status" value="1"/>
</dbReference>
<evidence type="ECO:0000256" key="6">
    <source>
        <dbReference type="ARBA" id="ARBA00022777"/>
    </source>
</evidence>
<evidence type="ECO:0000256" key="3">
    <source>
        <dbReference type="ARBA" id="ARBA00022553"/>
    </source>
</evidence>
<evidence type="ECO:0000256" key="4">
    <source>
        <dbReference type="ARBA" id="ARBA00022679"/>
    </source>
</evidence>
<protein>
    <recommendedName>
        <fullName evidence="2">histidine kinase</fullName>
        <ecNumber evidence="2">2.7.13.3</ecNumber>
    </recommendedName>
</protein>
<keyword evidence="7" id="KW-0067">ATP-binding</keyword>
<evidence type="ECO:0000256" key="2">
    <source>
        <dbReference type="ARBA" id="ARBA00012438"/>
    </source>
</evidence>
<keyword evidence="9" id="KW-0812">Transmembrane</keyword>
<dbReference type="InterPro" id="IPR011712">
    <property type="entry name" value="Sig_transdc_His_kin_sub3_dim/P"/>
</dbReference>
<keyword evidence="9" id="KW-1133">Transmembrane helix</keyword>
<comment type="caution">
    <text evidence="11">The sequence shown here is derived from an EMBL/GenBank/DDBJ whole genome shotgun (WGS) entry which is preliminary data.</text>
</comment>
<dbReference type="GO" id="GO:0046983">
    <property type="term" value="F:protein dimerization activity"/>
    <property type="evidence" value="ECO:0007669"/>
    <property type="project" value="InterPro"/>
</dbReference>
<keyword evidence="6 11" id="KW-0418">Kinase</keyword>
<dbReference type="Gene3D" id="3.30.565.10">
    <property type="entry name" value="Histidine kinase-like ATPase, C-terminal domain"/>
    <property type="match status" value="1"/>
</dbReference>
<dbReference type="Proteomes" id="UP000590749">
    <property type="component" value="Unassembled WGS sequence"/>
</dbReference>
<feature type="domain" description="Signal transduction histidine kinase subgroup 3 dimerisation and phosphoacceptor" evidence="10">
    <location>
        <begin position="51"/>
        <end position="112"/>
    </location>
</feature>
<evidence type="ECO:0000256" key="8">
    <source>
        <dbReference type="ARBA" id="ARBA00023012"/>
    </source>
</evidence>
<dbReference type="AlphaFoldDB" id="A0A7W5AAR5"/>
<evidence type="ECO:0000313" key="12">
    <source>
        <dbReference type="Proteomes" id="UP000590749"/>
    </source>
</evidence>
<keyword evidence="9" id="KW-0472">Membrane</keyword>
<dbReference type="InterPro" id="IPR036890">
    <property type="entry name" value="HATPase_C_sf"/>
</dbReference>
<dbReference type="EMBL" id="JACHXF010000001">
    <property type="protein sequence ID" value="MBB3092836.1"/>
    <property type="molecule type" value="Genomic_DNA"/>
</dbReference>
<gene>
    <name evidence="11" type="ORF">FHR83_000470</name>
</gene>
<name>A0A7W5AAR5_9ACTN</name>
<keyword evidence="3" id="KW-0597">Phosphoprotein</keyword>
<evidence type="ECO:0000256" key="1">
    <source>
        <dbReference type="ARBA" id="ARBA00000085"/>
    </source>
</evidence>
<dbReference type="GO" id="GO:0005524">
    <property type="term" value="F:ATP binding"/>
    <property type="evidence" value="ECO:0007669"/>
    <property type="project" value="UniProtKB-KW"/>
</dbReference>
<dbReference type="Pfam" id="PF07730">
    <property type="entry name" value="HisKA_3"/>
    <property type="match status" value="1"/>
</dbReference>
<evidence type="ECO:0000313" key="11">
    <source>
        <dbReference type="EMBL" id="MBB3092836.1"/>
    </source>
</evidence>
<organism evidence="11 12">
    <name type="scientific">Actinoplanes campanulatus</name>
    <dbReference type="NCBI Taxonomy" id="113559"/>
    <lineage>
        <taxon>Bacteria</taxon>
        <taxon>Bacillati</taxon>
        <taxon>Actinomycetota</taxon>
        <taxon>Actinomycetes</taxon>
        <taxon>Micromonosporales</taxon>
        <taxon>Micromonosporaceae</taxon>
        <taxon>Actinoplanes</taxon>
    </lineage>
</organism>
<dbReference type="GO" id="GO:0000155">
    <property type="term" value="F:phosphorelay sensor kinase activity"/>
    <property type="evidence" value="ECO:0007669"/>
    <property type="project" value="InterPro"/>
</dbReference>
<keyword evidence="8" id="KW-0902">Two-component regulatory system</keyword>
<keyword evidence="4" id="KW-0808">Transferase</keyword>
<dbReference type="GO" id="GO:0016020">
    <property type="term" value="C:membrane"/>
    <property type="evidence" value="ECO:0007669"/>
    <property type="project" value="InterPro"/>
</dbReference>
<reference evidence="11 12" key="1">
    <citation type="submission" date="2020-08" db="EMBL/GenBank/DDBJ databases">
        <title>Genomic Encyclopedia of Type Strains, Phase III (KMG-III): the genomes of soil and plant-associated and newly described type strains.</title>
        <authorList>
            <person name="Whitman W."/>
        </authorList>
    </citation>
    <scope>NUCLEOTIDE SEQUENCE [LARGE SCALE GENOMIC DNA]</scope>
    <source>
        <strain evidence="11 12">CECT 3287</strain>
    </source>
</reference>
<dbReference type="PANTHER" id="PTHR24421">
    <property type="entry name" value="NITRATE/NITRITE SENSOR PROTEIN NARX-RELATED"/>
    <property type="match status" value="1"/>
</dbReference>
<keyword evidence="12" id="KW-1185">Reference proteome</keyword>
<evidence type="ECO:0000256" key="7">
    <source>
        <dbReference type="ARBA" id="ARBA00022840"/>
    </source>
</evidence>
<dbReference type="RefSeq" id="WP_183216020.1">
    <property type="nucleotide sequence ID" value="NZ_BMPW01000001.1"/>
</dbReference>